<reference evidence="1 2" key="1">
    <citation type="journal article" date="2014" name="Genome Announc.">
        <title>Complete Genome Sequence of the Novel Giant Pseudomonas Phage PaBG.</title>
        <authorList>
            <person name="Sykilinda N.N."/>
            <person name="Bondar A.A."/>
            <person name="Gorshkova A.S."/>
            <person name="Kurochkina L.P."/>
            <person name="Kulikov E.E."/>
            <person name="Shneider M.M."/>
            <person name="Kadykov V.A."/>
            <person name="Solovjeva N.V."/>
            <person name="Kabilov M.R."/>
            <person name="Mesyanzhinov V.V."/>
            <person name="Vlassov V.V."/>
            <person name="Drukker V.V."/>
            <person name="Miroshnikov K.A."/>
        </authorList>
    </citation>
    <scope>NUCLEOTIDE SEQUENCE [LARGE SCALE GENOMIC DNA]</scope>
</reference>
<gene>
    <name evidence="1" type="ORF">PaBG_00075</name>
</gene>
<name>S5VM68_9CAUD</name>
<evidence type="ECO:0000313" key="1">
    <source>
        <dbReference type="EMBL" id="AGS81959.1"/>
    </source>
</evidence>
<proteinExistence type="predicted"/>
<keyword evidence="2" id="KW-1185">Reference proteome</keyword>
<sequence>MELFGHKTVHAARKTFSNSMSISFHESYDGVINTTLEDWSEMCRETDTQSGNFKRDYATNAVMTIYDQTGAEALNYTIYNIWPTEVPDAQFDGSGGTAMTVDATFAYDYYKRT</sequence>
<dbReference type="EMBL" id="KF147891">
    <property type="protein sequence ID" value="AGS81959.1"/>
    <property type="molecule type" value="Genomic_DNA"/>
</dbReference>
<dbReference type="GO" id="GO:0005198">
    <property type="term" value="F:structural molecule activity"/>
    <property type="evidence" value="ECO:0007669"/>
    <property type="project" value="InterPro"/>
</dbReference>
<dbReference type="Proteomes" id="UP000015545">
    <property type="component" value="Segment"/>
</dbReference>
<evidence type="ECO:0000313" key="2">
    <source>
        <dbReference type="Proteomes" id="UP000015545"/>
    </source>
</evidence>
<dbReference type="GeneID" id="16574761"/>
<organism evidence="1 2">
    <name type="scientific">Pseudomonas phage PaBG</name>
    <dbReference type="NCBI Taxonomy" id="1335230"/>
    <lineage>
        <taxon>Viruses</taxon>
        <taxon>Duplodnaviria</taxon>
        <taxon>Heunggongvirae</taxon>
        <taxon>Uroviricota</taxon>
        <taxon>Caudoviricetes</taxon>
        <taxon>Baikalvirus</taxon>
        <taxon>Baikalvirus PaBG</taxon>
    </lineage>
</organism>
<accession>S5VM68</accession>
<dbReference type="KEGG" id="vg:16574761"/>
<protein>
    <submittedName>
        <fullName evidence="1">Tail tube protein</fullName>
    </submittedName>
</protein>